<dbReference type="Proteomes" id="UP001203665">
    <property type="component" value="Unassembled WGS sequence"/>
</dbReference>
<dbReference type="InterPro" id="IPR035906">
    <property type="entry name" value="MetI-like_sf"/>
</dbReference>
<comment type="similarity">
    <text evidence="7">Belongs to the binding-protein-dependent transport system permease family.</text>
</comment>
<keyword evidence="10" id="KW-1185">Reference proteome</keyword>
<comment type="caution">
    <text evidence="9">The sequence shown here is derived from an EMBL/GenBank/DDBJ whole genome shotgun (WGS) entry which is preliminary data.</text>
</comment>
<dbReference type="InterPro" id="IPR051393">
    <property type="entry name" value="ABC_transporter_permease"/>
</dbReference>
<keyword evidence="2 7" id="KW-0813">Transport</keyword>
<dbReference type="InterPro" id="IPR000515">
    <property type="entry name" value="MetI-like"/>
</dbReference>
<keyword evidence="3" id="KW-1003">Cell membrane</keyword>
<evidence type="ECO:0000256" key="1">
    <source>
        <dbReference type="ARBA" id="ARBA00004651"/>
    </source>
</evidence>
<evidence type="ECO:0000256" key="5">
    <source>
        <dbReference type="ARBA" id="ARBA00022989"/>
    </source>
</evidence>
<evidence type="ECO:0000256" key="3">
    <source>
        <dbReference type="ARBA" id="ARBA00022475"/>
    </source>
</evidence>
<evidence type="ECO:0000259" key="8">
    <source>
        <dbReference type="PROSITE" id="PS50928"/>
    </source>
</evidence>
<name>A0ABT0XJU7_9BACI</name>
<gene>
    <name evidence="9" type="ORF">NDM98_12140</name>
</gene>
<dbReference type="SUPFAM" id="SSF160964">
    <property type="entry name" value="MalF N-terminal region-like"/>
    <property type="match status" value="1"/>
</dbReference>
<evidence type="ECO:0000256" key="7">
    <source>
        <dbReference type="RuleBase" id="RU363032"/>
    </source>
</evidence>
<accession>A0ABT0XJU7</accession>
<keyword evidence="4 7" id="KW-0812">Transmembrane</keyword>
<sequence>METVKSTAQKLTLDEKKRIRKKSWKESLTAYLVISPWLIGFFGLVIGPMIYSFYLSFTNYNMLTAPVWTGISNYVKLFTNDPRFIQSLKATFTFVIIAVPLKLAFSLFLAMIFNAGKKGSGLFTTIYYVPSIIGGSVAIAVVWRQLFGRNGAVNSMLDSLGLSTISFFGDPNASMSILVLLVVWQFGAPMIIFLAGLRQIPKDLYEAASVDGANRVRQFFKITLPMLTPIIFFNLIMEMIGGFMTFTQAFLVTGGGPRDATLFYAVYLYEVAFEFLNMGYASAMAWVLLVIIGVFTLIIFKTSSLWVHYDSDGGN</sequence>
<keyword evidence="5 7" id="KW-1133">Transmembrane helix</keyword>
<evidence type="ECO:0000313" key="9">
    <source>
        <dbReference type="EMBL" id="MCM2676171.1"/>
    </source>
</evidence>
<evidence type="ECO:0000256" key="2">
    <source>
        <dbReference type="ARBA" id="ARBA00022448"/>
    </source>
</evidence>
<dbReference type="PANTHER" id="PTHR30193">
    <property type="entry name" value="ABC TRANSPORTER PERMEASE PROTEIN"/>
    <property type="match status" value="1"/>
</dbReference>
<dbReference type="CDD" id="cd06261">
    <property type="entry name" value="TM_PBP2"/>
    <property type="match status" value="1"/>
</dbReference>
<feature type="transmembrane region" description="Helical" evidence="7">
    <location>
        <begin position="28"/>
        <end position="54"/>
    </location>
</feature>
<feature type="transmembrane region" description="Helical" evidence="7">
    <location>
        <begin position="278"/>
        <end position="300"/>
    </location>
</feature>
<feature type="transmembrane region" description="Helical" evidence="7">
    <location>
        <begin position="175"/>
        <end position="197"/>
    </location>
</feature>
<organism evidence="9 10">
    <name type="scientific">Alkalicoccobacillus plakortidis</name>
    <dbReference type="NCBI Taxonomy" id="444060"/>
    <lineage>
        <taxon>Bacteria</taxon>
        <taxon>Bacillati</taxon>
        <taxon>Bacillota</taxon>
        <taxon>Bacilli</taxon>
        <taxon>Bacillales</taxon>
        <taxon>Bacillaceae</taxon>
        <taxon>Alkalicoccobacillus</taxon>
    </lineage>
</organism>
<evidence type="ECO:0000256" key="6">
    <source>
        <dbReference type="ARBA" id="ARBA00023136"/>
    </source>
</evidence>
<dbReference type="PROSITE" id="PS50928">
    <property type="entry name" value="ABC_TM1"/>
    <property type="match status" value="1"/>
</dbReference>
<dbReference type="PANTHER" id="PTHR30193:SF1">
    <property type="entry name" value="ABC TRANSPORTER PERMEASE PROTEIN YESP-RELATED"/>
    <property type="match status" value="1"/>
</dbReference>
<protein>
    <submittedName>
        <fullName evidence="9">Sugar ABC transporter permease</fullName>
    </submittedName>
</protein>
<keyword evidence="6 7" id="KW-0472">Membrane</keyword>
<feature type="domain" description="ABC transmembrane type-1" evidence="8">
    <location>
        <begin position="88"/>
        <end position="299"/>
    </location>
</feature>
<feature type="transmembrane region" description="Helical" evidence="7">
    <location>
        <begin position="125"/>
        <end position="144"/>
    </location>
</feature>
<dbReference type="Gene3D" id="1.10.3720.10">
    <property type="entry name" value="MetI-like"/>
    <property type="match status" value="1"/>
</dbReference>
<dbReference type="SUPFAM" id="SSF161098">
    <property type="entry name" value="MetI-like"/>
    <property type="match status" value="1"/>
</dbReference>
<evidence type="ECO:0000313" key="10">
    <source>
        <dbReference type="Proteomes" id="UP001203665"/>
    </source>
</evidence>
<dbReference type="RefSeq" id="WP_251607938.1">
    <property type="nucleotide sequence ID" value="NZ_JAMQJY010000001.1"/>
</dbReference>
<comment type="subcellular location">
    <subcellularLocation>
        <location evidence="1 7">Cell membrane</location>
        <topology evidence="1 7">Multi-pass membrane protein</topology>
    </subcellularLocation>
</comment>
<evidence type="ECO:0000256" key="4">
    <source>
        <dbReference type="ARBA" id="ARBA00022692"/>
    </source>
</evidence>
<dbReference type="EMBL" id="JAMQJY010000001">
    <property type="protein sequence ID" value="MCM2676171.1"/>
    <property type="molecule type" value="Genomic_DNA"/>
</dbReference>
<reference evidence="9" key="1">
    <citation type="submission" date="2022-06" db="EMBL/GenBank/DDBJ databases">
        <title>Alkalicoccobacillus porphyridii sp. nov., isolated from a marine red alga, Porphyridium purpureum and reclassification of Shouchella plakortidis and Shouchella gibsonii as Alkalicoccobacillus plakortidis comb. nov. and Alkalicoccobacillus gibsonii comb. nov.</title>
        <authorList>
            <person name="Kim K.H."/>
            <person name="Lee J.K."/>
            <person name="Han D.M."/>
            <person name="Baek J.H."/>
            <person name="Jeon C.O."/>
        </authorList>
    </citation>
    <scope>NUCLEOTIDE SEQUENCE</scope>
    <source>
        <strain evidence="9">DSM 19153</strain>
    </source>
</reference>
<proteinExistence type="inferred from homology"/>
<feature type="transmembrane region" description="Helical" evidence="7">
    <location>
        <begin position="90"/>
        <end position="113"/>
    </location>
</feature>
<dbReference type="Pfam" id="PF00528">
    <property type="entry name" value="BPD_transp_1"/>
    <property type="match status" value="1"/>
</dbReference>